<sequence length="490" mass="49922">MAISDPPATGAPTSSTGSKPSAVTTRSLTGSLGVGAIIFMVVAAAAPLTVIAGAVPIGVLVGNGAGYPASFVVSAVILLFFAVGFVAMTPHVPQAGAFYSYISRGLGRPLGLGGAMLALLTYVTIQGAVLGYVGQAIADLLGRYGLTSPPWWVWTLAVVAGIGVLGYRHIDLSSKVLGLLLVAEVAIVVVLDVAVVGQGGPEGYSTGVFSLSTVTSGSPALGLMFAIAGFIGFEATAVFRDEAREPERTIPRATYLALAIIGVFYAVSSWAIVTAWGDGAVVERAAADPGSMVVETTEVYLGTLAADVLNVLLVTSLFACALSFHNVLSRYYFNLGNTGVLPDRLGSAHATHASPATASLTQTVISAALMVVCALAGLDPVLEVFTWLSGIATVGIVALMLLTCAAVLVFFRRTRVDTRPWQTLIAPGLGFLGLAAVLVVLVQNLPLLMGESTTLGVGAGVLLLATLAAGAVIARARPHAAALTDTDLSS</sequence>
<dbReference type="PIRSF" id="PIRSF006060">
    <property type="entry name" value="AA_transporter"/>
    <property type="match status" value="1"/>
</dbReference>
<feature type="transmembrane region" description="Helical" evidence="7">
    <location>
        <begin position="253"/>
        <end position="273"/>
    </location>
</feature>
<reference evidence="9 10" key="3">
    <citation type="submission" date="2020-02" db="EMBL/GenBank/DDBJ databases">
        <title>Sequencing the genomes of 1000 actinobacteria strains.</title>
        <authorList>
            <person name="Klenk H.-P."/>
        </authorList>
    </citation>
    <scope>NUCLEOTIDE SEQUENCE [LARGE SCALE GENOMIC DNA]</scope>
    <source>
        <strain evidence="9 10">DSM 45201</strain>
    </source>
</reference>
<dbReference type="GO" id="GO:0005886">
    <property type="term" value="C:plasma membrane"/>
    <property type="evidence" value="ECO:0007669"/>
    <property type="project" value="UniProtKB-SubCell"/>
</dbReference>
<proteinExistence type="predicted"/>
<evidence type="ECO:0000256" key="1">
    <source>
        <dbReference type="ARBA" id="ARBA00004651"/>
    </source>
</evidence>
<dbReference type="PANTHER" id="PTHR42770:SF16">
    <property type="entry name" value="AMINO ACID PERMEASE"/>
    <property type="match status" value="1"/>
</dbReference>
<dbReference type="InterPro" id="IPR002293">
    <property type="entry name" value="AA/rel_permease1"/>
</dbReference>
<evidence type="ECO:0000256" key="5">
    <source>
        <dbReference type="ARBA" id="ARBA00023136"/>
    </source>
</evidence>
<evidence type="ECO:0000256" key="4">
    <source>
        <dbReference type="ARBA" id="ARBA00022989"/>
    </source>
</evidence>
<gene>
    <name evidence="9" type="ORF">FB380_002669</name>
    <name evidence="8" type="ORF">GCM10011589_39490</name>
</gene>
<dbReference type="AlphaFoldDB" id="A0A846LJH2"/>
<feature type="transmembrane region" description="Helical" evidence="7">
    <location>
        <begin position="177"/>
        <end position="200"/>
    </location>
</feature>
<evidence type="ECO:0000256" key="2">
    <source>
        <dbReference type="ARBA" id="ARBA00022475"/>
    </source>
</evidence>
<comment type="caution">
    <text evidence="9">The sequence shown here is derived from an EMBL/GenBank/DDBJ whole genome shotgun (WGS) entry which is preliminary data.</text>
</comment>
<dbReference type="EMBL" id="JAAMPA010000001">
    <property type="protein sequence ID" value="NIH68223.1"/>
    <property type="molecule type" value="Genomic_DNA"/>
</dbReference>
<feature type="transmembrane region" description="Helical" evidence="7">
    <location>
        <begin position="360"/>
        <end position="378"/>
    </location>
</feature>
<keyword evidence="2" id="KW-1003">Cell membrane</keyword>
<reference evidence="11" key="2">
    <citation type="journal article" date="2019" name="Int. J. Syst. Evol. Microbiol.">
        <title>The Global Catalogue of Microorganisms (GCM) 10K type strain sequencing project: providing services to taxonomists for standard genome sequencing and annotation.</title>
        <authorList>
            <consortium name="The Broad Institute Genomics Platform"/>
            <consortium name="The Broad Institute Genome Sequencing Center for Infectious Disease"/>
            <person name="Wu L."/>
            <person name="Ma J."/>
        </authorList>
    </citation>
    <scope>NUCLEOTIDE SEQUENCE [LARGE SCALE GENOMIC DNA]</scope>
    <source>
        <strain evidence="11">CGMCC 4.5581</strain>
    </source>
</reference>
<evidence type="ECO:0000313" key="9">
    <source>
        <dbReference type="EMBL" id="NIH68223.1"/>
    </source>
</evidence>
<keyword evidence="5 7" id="KW-0472">Membrane</keyword>
<comment type="subcellular location">
    <subcellularLocation>
        <location evidence="1">Cell membrane</location>
        <topology evidence="1">Multi-pass membrane protein</topology>
    </subcellularLocation>
</comment>
<evidence type="ECO:0000256" key="3">
    <source>
        <dbReference type="ARBA" id="ARBA00022692"/>
    </source>
</evidence>
<feature type="compositionally biased region" description="Polar residues" evidence="6">
    <location>
        <begin position="11"/>
        <end position="24"/>
    </location>
</feature>
<keyword evidence="11" id="KW-1185">Reference proteome</keyword>
<dbReference type="Gene3D" id="1.20.1740.10">
    <property type="entry name" value="Amino acid/polyamine transporter I"/>
    <property type="match status" value="1"/>
</dbReference>
<keyword evidence="4 7" id="KW-1133">Transmembrane helix</keyword>
<organism evidence="9 10">
    <name type="scientific">Modestobacter marinus</name>
    <dbReference type="NCBI Taxonomy" id="477641"/>
    <lineage>
        <taxon>Bacteria</taxon>
        <taxon>Bacillati</taxon>
        <taxon>Actinomycetota</taxon>
        <taxon>Actinomycetes</taxon>
        <taxon>Geodermatophilales</taxon>
        <taxon>Geodermatophilaceae</taxon>
        <taxon>Modestobacter</taxon>
    </lineage>
</organism>
<evidence type="ECO:0000256" key="7">
    <source>
        <dbReference type="SAM" id="Phobius"/>
    </source>
</evidence>
<feature type="transmembrane region" description="Helical" evidence="7">
    <location>
        <begin position="36"/>
        <end position="61"/>
    </location>
</feature>
<feature type="transmembrane region" description="Helical" evidence="7">
    <location>
        <begin position="110"/>
        <end position="131"/>
    </location>
</feature>
<dbReference type="PANTHER" id="PTHR42770">
    <property type="entry name" value="AMINO ACID TRANSPORTER-RELATED"/>
    <property type="match status" value="1"/>
</dbReference>
<keyword evidence="3 7" id="KW-0812">Transmembrane</keyword>
<feature type="region of interest" description="Disordered" evidence="6">
    <location>
        <begin position="1"/>
        <end position="24"/>
    </location>
</feature>
<evidence type="ECO:0000313" key="8">
    <source>
        <dbReference type="EMBL" id="GGL79435.1"/>
    </source>
</evidence>
<feature type="transmembrane region" description="Helical" evidence="7">
    <location>
        <begin position="423"/>
        <end position="442"/>
    </location>
</feature>
<dbReference type="Proteomes" id="UP000552836">
    <property type="component" value="Unassembled WGS sequence"/>
</dbReference>
<feature type="transmembrane region" description="Helical" evidence="7">
    <location>
        <begin position="220"/>
        <end position="241"/>
    </location>
</feature>
<protein>
    <submittedName>
        <fullName evidence="9">Amino acid transporter</fullName>
    </submittedName>
</protein>
<name>A0A846LJH2_9ACTN</name>
<dbReference type="RefSeq" id="WP_208382842.1">
    <property type="nucleotide sequence ID" value="NZ_BAABJU010000005.1"/>
</dbReference>
<feature type="transmembrane region" description="Helical" evidence="7">
    <location>
        <begin position="384"/>
        <end position="411"/>
    </location>
</feature>
<feature type="transmembrane region" description="Helical" evidence="7">
    <location>
        <begin position="151"/>
        <end position="170"/>
    </location>
</feature>
<dbReference type="Proteomes" id="UP000648663">
    <property type="component" value="Unassembled WGS sequence"/>
</dbReference>
<reference evidence="8" key="1">
    <citation type="journal article" date="2014" name="Int. J. Syst. Evol. Microbiol.">
        <title>Complete genome of a new Firmicutes species belonging to the dominant human colonic microbiota ('Ruminococcus bicirculans') reveals two chromosomes and a selective capacity to utilize plant glucans.</title>
        <authorList>
            <consortium name="NISC Comparative Sequencing Program"/>
            <person name="Wegmann U."/>
            <person name="Louis P."/>
            <person name="Goesmann A."/>
            <person name="Henrissat B."/>
            <person name="Duncan S.H."/>
            <person name="Flint H.J."/>
        </authorList>
    </citation>
    <scope>NUCLEOTIDE SEQUENCE</scope>
    <source>
        <strain evidence="8">CGMCC 4.5581</strain>
    </source>
</reference>
<accession>A0A846LJH2</accession>
<feature type="transmembrane region" description="Helical" evidence="7">
    <location>
        <begin position="67"/>
        <end position="89"/>
    </location>
</feature>
<dbReference type="EMBL" id="BMMI01000008">
    <property type="protein sequence ID" value="GGL79435.1"/>
    <property type="molecule type" value="Genomic_DNA"/>
</dbReference>
<dbReference type="GO" id="GO:0022857">
    <property type="term" value="F:transmembrane transporter activity"/>
    <property type="evidence" value="ECO:0007669"/>
    <property type="project" value="InterPro"/>
</dbReference>
<reference evidence="8" key="4">
    <citation type="submission" date="2024-05" db="EMBL/GenBank/DDBJ databases">
        <authorList>
            <person name="Sun Q."/>
            <person name="Zhou Y."/>
        </authorList>
    </citation>
    <scope>NUCLEOTIDE SEQUENCE</scope>
    <source>
        <strain evidence="8">CGMCC 4.5581</strain>
    </source>
</reference>
<evidence type="ECO:0000313" key="11">
    <source>
        <dbReference type="Proteomes" id="UP000648663"/>
    </source>
</evidence>
<evidence type="ECO:0000256" key="6">
    <source>
        <dbReference type="SAM" id="MobiDB-lite"/>
    </source>
</evidence>
<dbReference type="InterPro" id="IPR050367">
    <property type="entry name" value="APC_superfamily"/>
</dbReference>
<evidence type="ECO:0000313" key="10">
    <source>
        <dbReference type="Proteomes" id="UP000552836"/>
    </source>
</evidence>
<feature type="transmembrane region" description="Helical" evidence="7">
    <location>
        <begin position="299"/>
        <end position="324"/>
    </location>
</feature>
<dbReference type="Pfam" id="PF13520">
    <property type="entry name" value="AA_permease_2"/>
    <property type="match status" value="1"/>
</dbReference>
<feature type="transmembrane region" description="Helical" evidence="7">
    <location>
        <begin position="454"/>
        <end position="474"/>
    </location>
</feature>